<evidence type="ECO:0000256" key="2">
    <source>
        <dbReference type="SAM" id="SignalP"/>
    </source>
</evidence>
<organism evidence="3 4">
    <name type="scientific">Streptomyces viridochromogenes</name>
    <dbReference type="NCBI Taxonomy" id="1938"/>
    <lineage>
        <taxon>Bacteria</taxon>
        <taxon>Bacillati</taxon>
        <taxon>Actinomycetota</taxon>
        <taxon>Actinomycetes</taxon>
        <taxon>Kitasatosporales</taxon>
        <taxon>Streptomycetaceae</taxon>
        <taxon>Streptomyces</taxon>
    </lineage>
</organism>
<proteinExistence type="predicted"/>
<evidence type="ECO:0008006" key="5">
    <source>
        <dbReference type="Google" id="ProtNLM"/>
    </source>
</evidence>
<gene>
    <name evidence="3" type="ORF">ADK34_30610</name>
</gene>
<protein>
    <recommendedName>
        <fullName evidence="5">Secreted protein</fullName>
    </recommendedName>
</protein>
<evidence type="ECO:0000313" key="3">
    <source>
        <dbReference type="EMBL" id="KOG13514.1"/>
    </source>
</evidence>
<reference evidence="3 4" key="1">
    <citation type="submission" date="2015-06" db="EMBL/GenBank/DDBJ databases">
        <authorList>
            <person name="Hoefler B.C."/>
            <person name="Straight P.D."/>
        </authorList>
    </citation>
    <scope>NUCLEOTIDE SEQUENCE [LARGE SCALE GENOMIC DNA]</scope>
    <source>
        <strain evidence="3 4">NRRL 3427</strain>
    </source>
</reference>
<sequence length="184" mass="18697">MKRRILVPLAAVCAVLAVTTSAGADTGTAAAGAGAGAGAGAPNDGWEPAPSPSWSHPAGARCDFAVQGSPVVDEVVRRTLATYEDGTKVVEYKGDLVVRVVNSATGASYDADASGRAVVEIRPDRSQSWYVVGPILAGFGEGGGNVPRGLYTVDGAYTLTVSPTGYKTLTQLHGSTESLCEKVG</sequence>
<dbReference type="PATRIC" id="fig|1938.6.peg.6567"/>
<name>A0A0L8JIU0_STRVR</name>
<evidence type="ECO:0000313" key="4">
    <source>
        <dbReference type="Proteomes" id="UP000037023"/>
    </source>
</evidence>
<keyword evidence="2" id="KW-0732">Signal</keyword>
<dbReference type="AlphaFoldDB" id="A0A0L8JIU0"/>
<dbReference type="RefSeq" id="WP_033207744.1">
    <property type="nucleotide sequence ID" value="NZ_LGUP01000376.1"/>
</dbReference>
<dbReference type="EMBL" id="LGUP01000376">
    <property type="protein sequence ID" value="KOG13514.1"/>
    <property type="molecule type" value="Genomic_DNA"/>
</dbReference>
<evidence type="ECO:0000256" key="1">
    <source>
        <dbReference type="SAM" id="MobiDB-lite"/>
    </source>
</evidence>
<feature type="region of interest" description="Disordered" evidence="1">
    <location>
        <begin position="30"/>
        <end position="58"/>
    </location>
</feature>
<feature type="chain" id="PRO_5005585164" description="Secreted protein" evidence="2">
    <location>
        <begin position="25"/>
        <end position="184"/>
    </location>
</feature>
<comment type="caution">
    <text evidence="3">The sequence shown here is derived from an EMBL/GenBank/DDBJ whole genome shotgun (WGS) entry which is preliminary data.</text>
</comment>
<dbReference type="Proteomes" id="UP000037023">
    <property type="component" value="Unassembled WGS sequence"/>
</dbReference>
<feature type="signal peptide" evidence="2">
    <location>
        <begin position="1"/>
        <end position="24"/>
    </location>
</feature>
<dbReference type="OrthoDB" id="3530191at2"/>
<accession>A0A0L8JIU0</accession>